<dbReference type="AlphaFoldDB" id="X0Z5L3"/>
<organism evidence="2">
    <name type="scientific">marine sediment metagenome</name>
    <dbReference type="NCBI Taxonomy" id="412755"/>
    <lineage>
        <taxon>unclassified sequences</taxon>
        <taxon>metagenomes</taxon>
        <taxon>ecological metagenomes</taxon>
    </lineage>
</organism>
<keyword evidence="1" id="KW-0812">Transmembrane</keyword>
<feature type="non-terminal residue" evidence="2">
    <location>
        <position position="106"/>
    </location>
</feature>
<proteinExistence type="predicted"/>
<name>X0Z5L3_9ZZZZ</name>
<dbReference type="EMBL" id="BART01009191">
    <property type="protein sequence ID" value="GAG64394.1"/>
    <property type="molecule type" value="Genomic_DNA"/>
</dbReference>
<evidence type="ECO:0000313" key="2">
    <source>
        <dbReference type="EMBL" id="GAG64394.1"/>
    </source>
</evidence>
<comment type="caution">
    <text evidence="2">The sequence shown here is derived from an EMBL/GenBank/DDBJ whole genome shotgun (WGS) entry which is preliminary data.</text>
</comment>
<evidence type="ECO:0008006" key="3">
    <source>
        <dbReference type="Google" id="ProtNLM"/>
    </source>
</evidence>
<sequence length="106" mass="12207">MSSAKTNLRVLISSGLLIATIFLTVQIISLSKENQLLKIDLSEINHVRYGLLNVDEWSEKIAWILIKKIEEFEITPENRDQLQSSLANVMYKLIDEVEELMTERTS</sequence>
<keyword evidence="1" id="KW-1133">Transmembrane helix</keyword>
<keyword evidence="1" id="KW-0472">Membrane</keyword>
<evidence type="ECO:0000256" key="1">
    <source>
        <dbReference type="SAM" id="Phobius"/>
    </source>
</evidence>
<gene>
    <name evidence="2" type="ORF">S01H4_20438</name>
</gene>
<feature type="transmembrane region" description="Helical" evidence="1">
    <location>
        <begin position="6"/>
        <end position="28"/>
    </location>
</feature>
<accession>X0Z5L3</accession>
<protein>
    <recommendedName>
        <fullName evidence="3">Chemotaxis methyl-accepting receptor HlyB-like 4HB MCP domain-containing protein</fullName>
    </recommendedName>
</protein>
<reference evidence="2" key="1">
    <citation type="journal article" date="2014" name="Front. Microbiol.">
        <title>High frequency of phylogenetically diverse reductive dehalogenase-homologous genes in deep subseafloor sedimentary metagenomes.</title>
        <authorList>
            <person name="Kawai M."/>
            <person name="Futagami T."/>
            <person name="Toyoda A."/>
            <person name="Takaki Y."/>
            <person name="Nishi S."/>
            <person name="Hori S."/>
            <person name="Arai W."/>
            <person name="Tsubouchi T."/>
            <person name="Morono Y."/>
            <person name="Uchiyama I."/>
            <person name="Ito T."/>
            <person name="Fujiyama A."/>
            <person name="Inagaki F."/>
            <person name="Takami H."/>
        </authorList>
    </citation>
    <scope>NUCLEOTIDE SEQUENCE</scope>
    <source>
        <strain evidence="2">Expedition CK06-06</strain>
    </source>
</reference>